<dbReference type="Gene3D" id="3.40.190.10">
    <property type="entry name" value="Periplasmic binding protein-like II"/>
    <property type="match status" value="2"/>
</dbReference>
<comment type="caution">
    <text evidence="8">The sequence shown here is derived from an EMBL/GenBank/DDBJ whole genome shotgun (WGS) entry which is preliminary data.</text>
</comment>
<dbReference type="PROSITE" id="PS51257">
    <property type="entry name" value="PROKAR_LIPOPROTEIN"/>
    <property type="match status" value="1"/>
</dbReference>
<sequence>MKKLLIAFTALFAAFTLAACSTSSAVSNNNSTIKVGVAGSEEAEIWSNIIERGKKDGLKIKLVHFTDGNQINAATQNGQVDVNAFQHYYYLNQWNKSNHGTLKAVGKTYLAPTRLYPGKGITKVSDLKSGDQIVIPNDPTNEGRALALLQTIGLIKLKHADLATPNDITNNRLNLKIIPVDAGQLPQQLKTVAAAVIDNGTAHDSKLNPHSAIFVEPISSASSVWINILAANANKATDPNVKKLIKLYQTQTTKDLFKKYYPTEIPAWDTKF</sequence>
<keyword evidence="2 7" id="KW-0732">Signal</keyword>
<proteinExistence type="inferred from homology"/>
<evidence type="ECO:0000256" key="1">
    <source>
        <dbReference type="ARBA" id="ARBA00004635"/>
    </source>
</evidence>
<evidence type="ECO:0000256" key="3">
    <source>
        <dbReference type="ARBA" id="ARBA00023136"/>
    </source>
</evidence>
<dbReference type="EMBL" id="CAKKNS010000009">
    <property type="protein sequence ID" value="CAH0417392.1"/>
    <property type="molecule type" value="Genomic_DNA"/>
</dbReference>
<evidence type="ECO:0000313" key="8">
    <source>
        <dbReference type="EMBL" id="CAH0417392.1"/>
    </source>
</evidence>
<protein>
    <recommendedName>
        <fullName evidence="6">Lipoprotein</fullName>
    </recommendedName>
</protein>
<organism evidence="8 9">
    <name type="scientific">Periweissella fabaria</name>
    <dbReference type="NCBI Taxonomy" id="546157"/>
    <lineage>
        <taxon>Bacteria</taxon>
        <taxon>Bacillati</taxon>
        <taxon>Bacillota</taxon>
        <taxon>Bacilli</taxon>
        <taxon>Lactobacillales</taxon>
        <taxon>Lactobacillaceae</taxon>
        <taxon>Periweissella</taxon>
    </lineage>
</organism>
<keyword evidence="5 6" id="KW-0449">Lipoprotein</keyword>
<gene>
    <name evidence="8" type="primary">metQ_1</name>
    <name evidence="8" type="ORF">WFA24289_01733</name>
</gene>
<comment type="subcellular location">
    <subcellularLocation>
        <location evidence="1">Membrane</location>
        <topology evidence="1">Lipid-anchor</topology>
    </subcellularLocation>
</comment>
<evidence type="ECO:0000256" key="7">
    <source>
        <dbReference type="SAM" id="SignalP"/>
    </source>
</evidence>
<dbReference type="PIRSF" id="PIRSF002854">
    <property type="entry name" value="MetQ"/>
    <property type="match status" value="1"/>
</dbReference>
<dbReference type="PANTHER" id="PTHR30429:SF1">
    <property type="entry name" value="D-METHIONINE-BINDING LIPOPROTEIN METQ-RELATED"/>
    <property type="match status" value="1"/>
</dbReference>
<reference evidence="8 9" key="1">
    <citation type="submission" date="2021-11" db="EMBL/GenBank/DDBJ databases">
        <authorList>
            <person name="Depoorter E."/>
        </authorList>
    </citation>
    <scope>NUCLEOTIDE SEQUENCE [LARGE SCALE GENOMIC DNA]</scope>
    <source>
        <strain evidence="8 9">LMG 24289</strain>
    </source>
</reference>
<evidence type="ECO:0000256" key="5">
    <source>
        <dbReference type="ARBA" id="ARBA00023288"/>
    </source>
</evidence>
<evidence type="ECO:0000256" key="6">
    <source>
        <dbReference type="PIRNR" id="PIRNR002854"/>
    </source>
</evidence>
<dbReference type="Pfam" id="PF03180">
    <property type="entry name" value="Lipoprotein_9"/>
    <property type="match status" value="1"/>
</dbReference>
<evidence type="ECO:0000256" key="2">
    <source>
        <dbReference type="ARBA" id="ARBA00022729"/>
    </source>
</evidence>
<keyword evidence="9" id="KW-1185">Reference proteome</keyword>
<keyword evidence="4" id="KW-0564">Palmitate</keyword>
<dbReference type="InterPro" id="IPR004872">
    <property type="entry name" value="Lipoprotein_NlpA"/>
</dbReference>
<keyword evidence="3" id="KW-0472">Membrane</keyword>
<feature type="signal peptide" evidence="7">
    <location>
        <begin position="1"/>
        <end position="18"/>
    </location>
</feature>
<name>A0ABM8Z7T8_9LACO</name>
<dbReference type="Proteomes" id="UP000789707">
    <property type="component" value="Unassembled WGS sequence"/>
</dbReference>
<evidence type="ECO:0000313" key="9">
    <source>
        <dbReference type="Proteomes" id="UP000789707"/>
    </source>
</evidence>
<feature type="chain" id="PRO_5047398421" description="Lipoprotein" evidence="7">
    <location>
        <begin position="19"/>
        <end position="272"/>
    </location>
</feature>
<accession>A0ABM8Z7T8</accession>
<dbReference type="RefSeq" id="WP_230097417.1">
    <property type="nucleotide sequence ID" value="NZ_CAKKNS010000009.1"/>
</dbReference>
<evidence type="ECO:0000256" key="4">
    <source>
        <dbReference type="ARBA" id="ARBA00023139"/>
    </source>
</evidence>
<comment type="similarity">
    <text evidence="6">Belongs to the nlpA lipoprotein family.</text>
</comment>
<dbReference type="PANTHER" id="PTHR30429">
    <property type="entry name" value="D-METHIONINE-BINDING LIPOPROTEIN METQ"/>
    <property type="match status" value="1"/>
</dbReference>
<dbReference type="SUPFAM" id="SSF53850">
    <property type="entry name" value="Periplasmic binding protein-like II"/>
    <property type="match status" value="1"/>
</dbReference>